<gene>
    <name evidence="7" type="ORF">D8S82_18785</name>
</gene>
<dbReference type="Pfam" id="PF00440">
    <property type="entry name" value="TetR_N"/>
    <property type="match status" value="1"/>
</dbReference>
<proteinExistence type="predicted"/>
<protein>
    <submittedName>
        <fullName evidence="7">TetR/AcrR family transcriptional regulator</fullName>
    </submittedName>
</protein>
<dbReference type="PANTHER" id="PTHR30055:SF234">
    <property type="entry name" value="HTH-TYPE TRANSCRIPTIONAL REGULATOR BETI"/>
    <property type="match status" value="1"/>
</dbReference>
<sequence>MSSGDSADVTELEARRRRRSNAEASTKLIDATVDLLRESSMDAISVDEVAARAGVSATTAAQLFSSTDELVVETCLRRIRGVELSTDANHGSVTRVAEQLSHMMLVVAEEPAIASACAAVFLDSGPTADRAREQIGLEIRRLIASAVGPGSWPEVIATLELVFSGALIQAAAGTMTFQRAADRVETAVGLILEGVPQR</sequence>
<evidence type="ECO:0000313" key="8">
    <source>
        <dbReference type="Proteomes" id="UP000315759"/>
    </source>
</evidence>
<dbReference type="GO" id="GO:0000976">
    <property type="term" value="F:transcription cis-regulatory region binding"/>
    <property type="evidence" value="ECO:0007669"/>
    <property type="project" value="TreeGrafter"/>
</dbReference>
<feature type="DNA-binding region" description="H-T-H motif" evidence="4">
    <location>
        <begin position="45"/>
        <end position="64"/>
    </location>
</feature>
<dbReference type="Gene3D" id="1.10.357.10">
    <property type="entry name" value="Tetracycline Repressor, domain 2"/>
    <property type="match status" value="1"/>
</dbReference>
<feature type="region of interest" description="Disordered" evidence="5">
    <location>
        <begin position="1"/>
        <end position="21"/>
    </location>
</feature>
<feature type="domain" description="HTH tetR-type" evidence="6">
    <location>
        <begin position="22"/>
        <end position="82"/>
    </location>
</feature>
<dbReference type="InterPro" id="IPR001647">
    <property type="entry name" value="HTH_TetR"/>
</dbReference>
<dbReference type="InterPro" id="IPR009057">
    <property type="entry name" value="Homeodomain-like_sf"/>
</dbReference>
<evidence type="ECO:0000256" key="5">
    <source>
        <dbReference type="SAM" id="MobiDB-lite"/>
    </source>
</evidence>
<evidence type="ECO:0000256" key="2">
    <source>
        <dbReference type="ARBA" id="ARBA00023125"/>
    </source>
</evidence>
<evidence type="ECO:0000256" key="3">
    <source>
        <dbReference type="ARBA" id="ARBA00023163"/>
    </source>
</evidence>
<name>A0A544VYH9_9MYCO</name>
<organism evidence="7 8">
    <name type="scientific">Mycolicibacterium hodleri</name>
    <dbReference type="NCBI Taxonomy" id="49897"/>
    <lineage>
        <taxon>Bacteria</taxon>
        <taxon>Bacillati</taxon>
        <taxon>Actinomycetota</taxon>
        <taxon>Actinomycetes</taxon>
        <taxon>Mycobacteriales</taxon>
        <taxon>Mycobacteriaceae</taxon>
        <taxon>Mycolicibacterium</taxon>
    </lineage>
</organism>
<dbReference type="GO" id="GO:0003700">
    <property type="term" value="F:DNA-binding transcription factor activity"/>
    <property type="evidence" value="ECO:0007669"/>
    <property type="project" value="TreeGrafter"/>
</dbReference>
<evidence type="ECO:0000256" key="4">
    <source>
        <dbReference type="PROSITE-ProRule" id="PRU00335"/>
    </source>
</evidence>
<keyword evidence="3" id="KW-0804">Transcription</keyword>
<evidence type="ECO:0000313" key="7">
    <source>
        <dbReference type="EMBL" id="TQR85045.1"/>
    </source>
</evidence>
<dbReference type="SUPFAM" id="SSF46689">
    <property type="entry name" value="Homeodomain-like"/>
    <property type="match status" value="1"/>
</dbReference>
<dbReference type="InterPro" id="IPR050109">
    <property type="entry name" value="HTH-type_TetR-like_transc_reg"/>
</dbReference>
<reference evidence="7 8" key="1">
    <citation type="submission" date="2018-10" db="EMBL/GenBank/DDBJ databases">
        <title>Draft genome of Mycobacterium hodleri strain B.</title>
        <authorList>
            <person name="Amande T.J."/>
            <person name="Mcgenity T.J."/>
        </authorList>
    </citation>
    <scope>NUCLEOTIDE SEQUENCE [LARGE SCALE GENOMIC DNA]</scope>
    <source>
        <strain evidence="7 8">B</strain>
    </source>
</reference>
<dbReference type="EMBL" id="VIFX01000024">
    <property type="protein sequence ID" value="TQR85045.1"/>
    <property type="molecule type" value="Genomic_DNA"/>
</dbReference>
<dbReference type="AlphaFoldDB" id="A0A544VYH9"/>
<keyword evidence="1" id="KW-0805">Transcription regulation</keyword>
<dbReference type="PROSITE" id="PS50977">
    <property type="entry name" value="HTH_TETR_2"/>
    <property type="match status" value="1"/>
</dbReference>
<evidence type="ECO:0000259" key="6">
    <source>
        <dbReference type="PROSITE" id="PS50977"/>
    </source>
</evidence>
<keyword evidence="2 4" id="KW-0238">DNA-binding</keyword>
<keyword evidence="8" id="KW-1185">Reference proteome</keyword>
<dbReference type="PANTHER" id="PTHR30055">
    <property type="entry name" value="HTH-TYPE TRANSCRIPTIONAL REGULATOR RUTR"/>
    <property type="match status" value="1"/>
</dbReference>
<accession>A0A544VYH9</accession>
<dbReference type="RefSeq" id="WP_142553548.1">
    <property type="nucleotide sequence ID" value="NZ_VIFX01000024.1"/>
</dbReference>
<evidence type="ECO:0000256" key="1">
    <source>
        <dbReference type="ARBA" id="ARBA00023015"/>
    </source>
</evidence>
<dbReference type="Proteomes" id="UP000315759">
    <property type="component" value="Unassembled WGS sequence"/>
</dbReference>
<comment type="caution">
    <text evidence="7">The sequence shown here is derived from an EMBL/GenBank/DDBJ whole genome shotgun (WGS) entry which is preliminary data.</text>
</comment>